<feature type="transmembrane region" description="Helical" evidence="2">
    <location>
        <begin position="43"/>
        <end position="63"/>
    </location>
</feature>
<feature type="transmembrane region" description="Helical" evidence="2">
    <location>
        <begin position="69"/>
        <end position="90"/>
    </location>
</feature>
<comment type="caution">
    <text evidence="3">The sequence shown here is derived from an EMBL/GenBank/DDBJ whole genome shotgun (WGS) entry which is preliminary data.</text>
</comment>
<gene>
    <name evidence="3" type="ORF">BJY26_001461</name>
</gene>
<proteinExistence type="predicted"/>
<keyword evidence="4" id="KW-1185">Reference proteome</keyword>
<reference evidence="3 4" key="1">
    <citation type="submission" date="2020-07" db="EMBL/GenBank/DDBJ databases">
        <title>Sequencing the genomes of 1000 actinobacteria strains.</title>
        <authorList>
            <person name="Klenk H.-P."/>
        </authorList>
    </citation>
    <scope>NUCLEOTIDE SEQUENCE [LARGE SCALE GENOMIC DNA]</scope>
    <source>
        <strain evidence="3 4">DSM 26341</strain>
    </source>
</reference>
<name>A0A7Z0ABM8_9MICO</name>
<evidence type="ECO:0000256" key="1">
    <source>
        <dbReference type="SAM" id="MobiDB-lite"/>
    </source>
</evidence>
<organism evidence="3 4">
    <name type="scientific">Spelaeicoccus albus</name>
    <dbReference type="NCBI Taxonomy" id="1280376"/>
    <lineage>
        <taxon>Bacteria</taxon>
        <taxon>Bacillati</taxon>
        <taxon>Actinomycetota</taxon>
        <taxon>Actinomycetes</taxon>
        <taxon>Micrococcales</taxon>
        <taxon>Brevibacteriaceae</taxon>
        <taxon>Spelaeicoccus</taxon>
    </lineage>
</organism>
<keyword evidence="2" id="KW-0472">Membrane</keyword>
<dbReference type="AlphaFoldDB" id="A0A7Z0ABM8"/>
<feature type="region of interest" description="Disordered" evidence="1">
    <location>
        <begin position="1"/>
        <end position="22"/>
    </location>
</feature>
<evidence type="ECO:0000313" key="3">
    <source>
        <dbReference type="EMBL" id="NYI67155.1"/>
    </source>
</evidence>
<dbReference type="EMBL" id="JACBZP010000001">
    <property type="protein sequence ID" value="NYI67155.1"/>
    <property type="molecule type" value="Genomic_DNA"/>
</dbReference>
<keyword evidence="2" id="KW-0812">Transmembrane</keyword>
<keyword evidence="2" id="KW-1133">Transmembrane helix</keyword>
<evidence type="ECO:0000313" key="4">
    <source>
        <dbReference type="Proteomes" id="UP000539111"/>
    </source>
</evidence>
<dbReference type="RefSeq" id="WP_179426938.1">
    <property type="nucleotide sequence ID" value="NZ_JACBZP010000001.1"/>
</dbReference>
<protein>
    <submittedName>
        <fullName evidence="3">Uncharacterized protein</fullName>
    </submittedName>
</protein>
<sequence length="156" mass="17047">MNEEQAAARNSVDQGGDETPVDPQAALGIVNSVQERSRRATSWLGTFFLLYGIGIALVGISIGASGGRFTTAAMVLWVVFVVVTVMWANLKRAVIKGMGSLMAIWAICFCATWVPTVTIGATVFPHRVSWWIWCGIGTIIVHLVLAVWVWRKSARR</sequence>
<feature type="transmembrane region" description="Helical" evidence="2">
    <location>
        <begin position="130"/>
        <end position="150"/>
    </location>
</feature>
<dbReference type="Proteomes" id="UP000539111">
    <property type="component" value="Unassembled WGS sequence"/>
</dbReference>
<feature type="transmembrane region" description="Helical" evidence="2">
    <location>
        <begin position="102"/>
        <end position="124"/>
    </location>
</feature>
<accession>A0A7Z0ABM8</accession>
<evidence type="ECO:0000256" key="2">
    <source>
        <dbReference type="SAM" id="Phobius"/>
    </source>
</evidence>